<evidence type="ECO:0000256" key="3">
    <source>
        <dbReference type="ARBA" id="ARBA00022763"/>
    </source>
</evidence>
<feature type="region of interest" description="Disordered" evidence="8">
    <location>
        <begin position="894"/>
        <end position="915"/>
    </location>
</feature>
<dbReference type="InterPro" id="IPR018574">
    <property type="entry name" value="Structure-sp_endonuc_su_Slx4"/>
</dbReference>
<dbReference type="Proteomes" id="UP001497382">
    <property type="component" value="Unassembled WGS sequence"/>
</dbReference>
<feature type="compositionally biased region" description="Polar residues" evidence="8">
    <location>
        <begin position="1358"/>
        <end position="1367"/>
    </location>
</feature>
<evidence type="ECO:0000313" key="11">
    <source>
        <dbReference type="Proteomes" id="UP001497382"/>
    </source>
</evidence>
<dbReference type="SUPFAM" id="SSF54695">
    <property type="entry name" value="POZ domain"/>
    <property type="match status" value="1"/>
</dbReference>
<feature type="compositionally biased region" description="Polar residues" evidence="8">
    <location>
        <begin position="1219"/>
        <end position="1228"/>
    </location>
</feature>
<evidence type="ECO:0000256" key="5">
    <source>
        <dbReference type="ARBA" id="ARBA00023204"/>
    </source>
</evidence>
<dbReference type="PROSITE" id="PS50097">
    <property type="entry name" value="BTB"/>
    <property type="match status" value="1"/>
</dbReference>
<dbReference type="GO" id="GO:0006281">
    <property type="term" value="P:DNA repair"/>
    <property type="evidence" value="ECO:0007669"/>
    <property type="project" value="UniProtKB-KW"/>
</dbReference>
<keyword evidence="11" id="KW-1185">Reference proteome</keyword>
<evidence type="ECO:0000313" key="10">
    <source>
        <dbReference type="EMBL" id="CAL1262375.1"/>
    </source>
</evidence>
<feature type="domain" description="BTB" evidence="9">
    <location>
        <begin position="450"/>
        <end position="517"/>
    </location>
</feature>
<comment type="subcellular location">
    <subcellularLocation>
        <location evidence="1">Nucleus</location>
    </subcellularLocation>
</comment>
<dbReference type="SMART" id="SM00225">
    <property type="entry name" value="BTB"/>
    <property type="match status" value="1"/>
</dbReference>
<reference evidence="10 11" key="1">
    <citation type="submission" date="2024-04" db="EMBL/GenBank/DDBJ databases">
        <authorList>
            <person name="Rising A."/>
            <person name="Reimegard J."/>
            <person name="Sonavane S."/>
            <person name="Akerstrom W."/>
            <person name="Nylinder S."/>
            <person name="Hedman E."/>
            <person name="Kallberg Y."/>
        </authorList>
    </citation>
    <scope>NUCLEOTIDE SEQUENCE [LARGE SCALE GENOMIC DNA]</scope>
</reference>
<feature type="compositionally biased region" description="Low complexity" evidence="8">
    <location>
        <begin position="1411"/>
        <end position="1453"/>
    </location>
</feature>
<sequence>MERKTEIGKGTHHTSQKALQAEKENLFLKYLHVPLSSSYKGYPAETKSTLSEMKDLSNKVELEKMSTQGEIGKESKKNSLCLEKTTAAKKVLCDSKDNLDETLGDFQESQIEKKQRLKKRHENAIFACFVCQSDITHLDINERGIHINQCIDGQSSTIIPSQETTAENAFILDCPLCFKHFPTPEVRSAHIKKCGKSRGLSTQSVIQALRLQEKHVLERRALGLPLNNKSTKQPKKSAAKKFLLKPKSAMESDIHLAKALSLSLKENENKTPTNFDSADFEGSQSTAILQAPSELQNPGKFVSKKKTLKPTPLLLLRSEEERQKIILEKVNSVIASLSEFKNDGVIEDVKLNTTEQKRTFLWNMCGKAEDKKTYYVEQLLDWISPSDVEVGSKLCNLSQIAGHHIFTQLPCDYTFSSADKIDENSAVHEDSESPSLIKSLRSLIGNCWMSDVDIHTASGIVIPAHKLFLALRCPSLKNAFDEPAANKRHVLHWESTSFDAALHFLNFIYTGSAEWKEDIIDELYQLAVKYEVHDLLNILDSNKETLEMLICEDDKENIVDSIMDTEVPSEGKSQDTEPPAKQKPDLNENNKKPETECQNANDGYFKDKDASNETTYANSDNLRNLVSDQDDIVCIRDTKVAKEMMVIENISSERDHVDEDIFILNKLNDSYANESNQKYNLNVETVDSDSVSSSDSCKILKARLSSDSKTYFDTFQEDVINIVCSEMPHTSEGSIYCTSSYTTPSKTLVCKTNPSFEKSTLSGNVLSPKILSCVPHKSMSSECILPNISSYAPHKSMSSKCISSEISAYAPHKSMSSKCIFPEISAYAPHKSMSSECIPPEISPCYMGENANSPSSFSKTEFKLGSSEKKSCFSPNFRNEKISEAVIVLENEDNKSETGKTNQSSFLKEGCSAGSPETRILSPRKVSPWKVSKLKSPSFNDIDAAAGCQNLYVQKGCSVSPDASRFPNSKEIMLNCYASSPKARLETSNYDKDKSFKRKLECSLDSEVYPMNYLSSPEILVCDSDNELEPEVEKSLPSKSEHDWEKKYSSSHEVEAVLCSENYETPDSVFISNIKESSSSFIKEKTAMPEVICCNSDSDDEANVTVELQSTRERNINIDKSIDVNEHKLIQCNVFSDKNENECTSVRINTNNPVLDVIDCCSNSNDNVDVIEKLQSSNQTASRTKEATIEDEDEYIPLSQRIEAAKSKNNSCKAFENLEPSSPESPWTFQRDKHCSAGPLEKDQNIFKSSASTSQQSYDSTPKHPPKMGKTKISTMENQTKKDNSVMALNDLQPKFKISDSPVTPLPDYKSMVTPDLKQALKRVGVKPLPRKKAVAVLSHIYNETHPWNDGKTEENLESQTQSSPKSTNHKKTLSLPKKRKQKDEFSDQPSKKAVKSRAKTTTQMDGAATKLSSKPKNSSNTNQSSSSGQICSSDTKTSSPDISSSPDGSNNSRENYYNLSSDFSDNSQSDSKENITSVSQYILSNDELYKKVLTYSPLNLMEFQHELKENGISISVKKLMDYLDEQCITFTCPRKEEYKKKQQARTQRFRKRMIAKMSQQKS</sequence>
<feature type="region of interest" description="Disordered" evidence="8">
    <location>
        <begin position="566"/>
        <end position="612"/>
    </location>
</feature>
<comment type="caution">
    <text evidence="10">The sequence shown here is derived from an EMBL/GenBank/DDBJ whole genome shotgun (WGS) entry which is preliminary data.</text>
</comment>
<feature type="compositionally biased region" description="Low complexity" evidence="8">
    <location>
        <begin position="1249"/>
        <end position="1260"/>
    </location>
</feature>
<dbReference type="Pfam" id="PF00651">
    <property type="entry name" value="BTB"/>
    <property type="match status" value="1"/>
</dbReference>
<dbReference type="PANTHER" id="PTHR21541">
    <property type="entry name" value="BTB POZ DOMAIN CONTAINING 12"/>
    <property type="match status" value="1"/>
</dbReference>
<dbReference type="EMBL" id="CAXIEN010000005">
    <property type="protein sequence ID" value="CAL1262375.1"/>
    <property type="molecule type" value="Genomic_DNA"/>
</dbReference>
<proteinExistence type="inferred from homology"/>
<name>A0AAV1YVL2_9ARAC</name>
<evidence type="ECO:0000256" key="2">
    <source>
        <dbReference type="ARBA" id="ARBA00006661"/>
    </source>
</evidence>
<protein>
    <recommendedName>
        <fullName evidence="7">Structure-specific endonuclease subunit SLX4</fullName>
    </recommendedName>
</protein>
<feature type="region of interest" description="Disordered" evidence="8">
    <location>
        <begin position="1249"/>
        <end position="1278"/>
    </location>
</feature>
<dbReference type="GO" id="GO:0033557">
    <property type="term" value="C:Slx1-Slx4 complex"/>
    <property type="evidence" value="ECO:0007669"/>
    <property type="project" value="InterPro"/>
</dbReference>
<dbReference type="InterPro" id="IPR000210">
    <property type="entry name" value="BTB/POZ_dom"/>
</dbReference>
<keyword evidence="6" id="KW-0539">Nucleus</keyword>
<dbReference type="CDD" id="cd22999">
    <property type="entry name" value="SAP_SLX4"/>
    <property type="match status" value="1"/>
</dbReference>
<dbReference type="Pfam" id="PF09494">
    <property type="entry name" value="Slx4"/>
    <property type="match status" value="1"/>
</dbReference>
<feature type="compositionally biased region" description="Basic residues" evidence="8">
    <location>
        <begin position="1368"/>
        <end position="1381"/>
    </location>
</feature>
<gene>
    <name evidence="10" type="ORF">LARSCL_LOCUS957</name>
</gene>
<keyword evidence="4" id="KW-0233">DNA recombination</keyword>
<evidence type="ECO:0000256" key="8">
    <source>
        <dbReference type="SAM" id="MobiDB-lite"/>
    </source>
</evidence>
<keyword evidence="3" id="KW-0227">DNA damage</keyword>
<dbReference type="GO" id="GO:0006260">
    <property type="term" value="P:DNA replication"/>
    <property type="evidence" value="ECO:0007669"/>
    <property type="project" value="InterPro"/>
</dbReference>
<dbReference type="Gene3D" id="3.30.710.10">
    <property type="entry name" value="Potassium Channel Kv1.1, Chain A"/>
    <property type="match status" value="1"/>
</dbReference>
<feature type="region of interest" description="Disordered" evidence="8">
    <location>
        <begin position="1214"/>
        <end position="1235"/>
    </location>
</feature>
<dbReference type="GO" id="GO:0000712">
    <property type="term" value="P:resolution of meiotic recombination intermediates"/>
    <property type="evidence" value="ECO:0007669"/>
    <property type="project" value="TreeGrafter"/>
</dbReference>
<accession>A0AAV1YVL2</accession>
<dbReference type="PANTHER" id="PTHR21541:SF3">
    <property type="entry name" value="STRUCTURE-SPECIFIC ENDONUCLEASE SUBUNIT SLX4"/>
    <property type="match status" value="1"/>
</dbReference>
<feature type="compositionally biased region" description="Basic and acidic residues" evidence="8">
    <location>
        <begin position="572"/>
        <end position="595"/>
    </location>
</feature>
<evidence type="ECO:0000256" key="1">
    <source>
        <dbReference type="ARBA" id="ARBA00004123"/>
    </source>
</evidence>
<comment type="similarity">
    <text evidence="2">Belongs to the SLX4 family.</text>
</comment>
<evidence type="ECO:0000259" key="9">
    <source>
        <dbReference type="PROSITE" id="PS50097"/>
    </source>
</evidence>
<feature type="compositionally biased region" description="Low complexity" evidence="8">
    <location>
        <begin position="1461"/>
        <end position="1470"/>
    </location>
</feature>
<feature type="region of interest" description="Disordered" evidence="8">
    <location>
        <begin position="1345"/>
        <end position="1472"/>
    </location>
</feature>
<evidence type="ECO:0000256" key="4">
    <source>
        <dbReference type="ARBA" id="ARBA00023172"/>
    </source>
</evidence>
<evidence type="ECO:0000256" key="6">
    <source>
        <dbReference type="ARBA" id="ARBA00023242"/>
    </source>
</evidence>
<keyword evidence="5" id="KW-0234">DNA repair</keyword>
<organism evidence="10 11">
    <name type="scientific">Larinioides sclopetarius</name>
    <dbReference type="NCBI Taxonomy" id="280406"/>
    <lineage>
        <taxon>Eukaryota</taxon>
        <taxon>Metazoa</taxon>
        <taxon>Ecdysozoa</taxon>
        <taxon>Arthropoda</taxon>
        <taxon>Chelicerata</taxon>
        <taxon>Arachnida</taxon>
        <taxon>Araneae</taxon>
        <taxon>Araneomorphae</taxon>
        <taxon>Entelegynae</taxon>
        <taxon>Araneoidea</taxon>
        <taxon>Araneidae</taxon>
        <taxon>Larinioides</taxon>
    </lineage>
</organism>
<dbReference type="InterPro" id="IPR011333">
    <property type="entry name" value="SKP1/BTB/POZ_sf"/>
</dbReference>
<evidence type="ECO:0000256" key="7">
    <source>
        <dbReference type="ARBA" id="ARBA00029496"/>
    </source>
</evidence>